<dbReference type="EMBL" id="JAOAOG010000158">
    <property type="protein sequence ID" value="KAJ6244876.1"/>
    <property type="molecule type" value="Genomic_DNA"/>
</dbReference>
<protein>
    <recommendedName>
        <fullName evidence="5">Transmembrane protein</fullName>
    </recommendedName>
</protein>
<keyword evidence="1" id="KW-0175">Coiled coil</keyword>
<feature type="transmembrane region" description="Helical" evidence="2">
    <location>
        <begin position="270"/>
        <end position="288"/>
    </location>
</feature>
<dbReference type="Proteomes" id="UP001150062">
    <property type="component" value="Unassembled WGS sequence"/>
</dbReference>
<proteinExistence type="predicted"/>
<keyword evidence="4" id="KW-1185">Reference proteome</keyword>
<comment type="caution">
    <text evidence="3">The sequence shown here is derived from an EMBL/GenBank/DDBJ whole genome shotgun (WGS) entry which is preliminary data.</text>
</comment>
<evidence type="ECO:0000313" key="4">
    <source>
        <dbReference type="Proteomes" id="UP001150062"/>
    </source>
</evidence>
<feature type="transmembrane region" description="Helical" evidence="2">
    <location>
        <begin position="300"/>
        <end position="319"/>
    </location>
</feature>
<feature type="transmembrane region" description="Helical" evidence="2">
    <location>
        <begin position="436"/>
        <end position="460"/>
    </location>
</feature>
<evidence type="ECO:0000256" key="1">
    <source>
        <dbReference type="SAM" id="Coils"/>
    </source>
</evidence>
<accession>A0ABQ8YJU4</accession>
<keyword evidence="2" id="KW-0472">Membrane</keyword>
<organism evidence="3 4">
    <name type="scientific">Anaeramoeba flamelloides</name>
    <dbReference type="NCBI Taxonomy" id="1746091"/>
    <lineage>
        <taxon>Eukaryota</taxon>
        <taxon>Metamonada</taxon>
        <taxon>Anaeramoebidae</taxon>
        <taxon>Anaeramoeba</taxon>
    </lineage>
</organism>
<evidence type="ECO:0000313" key="3">
    <source>
        <dbReference type="EMBL" id="KAJ6244876.1"/>
    </source>
</evidence>
<feature type="coiled-coil region" evidence="1">
    <location>
        <begin position="22"/>
        <end position="49"/>
    </location>
</feature>
<keyword evidence="2" id="KW-1133">Transmembrane helix</keyword>
<name>A0ABQ8YJU4_9EUKA</name>
<feature type="transmembrane region" description="Helical" evidence="2">
    <location>
        <begin position="325"/>
        <end position="347"/>
    </location>
</feature>
<keyword evidence="2" id="KW-0812">Transmembrane</keyword>
<evidence type="ECO:0008006" key="5">
    <source>
        <dbReference type="Google" id="ProtNLM"/>
    </source>
</evidence>
<reference evidence="3" key="1">
    <citation type="submission" date="2022-08" db="EMBL/GenBank/DDBJ databases">
        <title>Novel sulfate-reducing endosymbionts in the free-living metamonad Anaeramoeba.</title>
        <authorList>
            <person name="Jerlstrom-Hultqvist J."/>
            <person name="Cepicka I."/>
            <person name="Gallot-Lavallee L."/>
            <person name="Salas-Leiva D."/>
            <person name="Curtis B.A."/>
            <person name="Zahonova K."/>
            <person name="Pipaliya S."/>
            <person name="Dacks J."/>
            <person name="Roger A.J."/>
        </authorList>
    </citation>
    <scope>NUCLEOTIDE SEQUENCE</scope>
    <source>
        <strain evidence="3">Schooner1</strain>
    </source>
</reference>
<gene>
    <name evidence="3" type="ORF">M0813_20967</name>
</gene>
<evidence type="ECO:0000256" key="2">
    <source>
        <dbReference type="SAM" id="Phobius"/>
    </source>
</evidence>
<feature type="transmembrane region" description="Helical" evidence="2">
    <location>
        <begin position="56"/>
        <end position="76"/>
    </location>
</feature>
<sequence>MSLQSISNKHSSSDENENLVELVEIDNEFEEEEKKTKFTKEENQVEEEKKSHTKKFLMTFVSMLVISVIVFLFRYLSKPLVPLPPKTRPKMPSPGWCEPKKPIFYYDLGGTECACEEKWSRKTYWSKMMTGFAFNFPHVISPFHFQMIFVNWKYVFMGIYLNEVLEELMMGVGGIWGFTFDPPMDAEARYDSLIRDFVCCMSGLKLGSFVSDMLQIPPLVKLPIVWNFDSSNPHSAHRLFKGFVQCLILSQMTLVYNSDRGKGFFNKTNVVLMFGYTLLIGLFYLWNRNDYSNASSRRKILVHHIFWVFCVNYILSFTIHPTLDAMYMIFIAEISLTMILYIFETCLRLNLWDLRKKIGLEEETIQINNKIDPEENVKELRKQKFDRNKLMSYINMLEIQTNKTSFSFKDLEKSLVKFQKFQIEKSKKYIVSKKRWICLSIFFIIGIILIVILSQTPLLYDGDIMYKRHWCGNPAISGVNGCYNWEYNTTRMEADIY</sequence>